<sequence length="214" mass="24714">MHFGPERDKIIQAEIDKLVAAGHVEEIQFSEWLSNIVLVPKPGEKWRMCIDFRDLNKSCPKDFYPLPRIDQLVGPKTGCELLSMMDASQGYHQIMLASEDRKRISFITSAGTSCYVAMPFGLKNAGATYQRLVDKIFRSQIGRNMEVYVDDMLVKSKKAQDHVADLEETFYVLRKYELKLNRGNVHLESREDASLGSWSHKEELRRTPQRSRLF</sequence>
<organism evidence="2">
    <name type="scientific">Sesamum latifolium</name>
    <dbReference type="NCBI Taxonomy" id="2727402"/>
    <lineage>
        <taxon>Eukaryota</taxon>
        <taxon>Viridiplantae</taxon>
        <taxon>Streptophyta</taxon>
        <taxon>Embryophyta</taxon>
        <taxon>Tracheophyta</taxon>
        <taxon>Spermatophyta</taxon>
        <taxon>Magnoliopsida</taxon>
        <taxon>eudicotyledons</taxon>
        <taxon>Gunneridae</taxon>
        <taxon>Pentapetalae</taxon>
        <taxon>asterids</taxon>
        <taxon>lamiids</taxon>
        <taxon>Lamiales</taxon>
        <taxon>Pedaliaceae</taxon>
        <taxon>Sesamum</taxon>
    </lineage>
</organism>
<evidence type="ECO:0000259" key="1">
    <source>
        <dbReference type="Pfam" id="PF00078"/>
    </source>
</evidence>
<reference evidence="2" key="2">
    <citation type="journal article" date="2024" name="Plant">
        <title>Genomic evolution and insights into agronomic trait innovations of Sesamum species.</title>
        <authorList>
            <person name="Miao H."/>
            <person name="Wang L."/>
            <person name="Qu L."/>
            <person name="Liu H."/>
            <person name="Sun Y."/>
            <person name="Le M."/>
            <person name="Wang Q."/>
            <person name="Wei S."/>
            <person name="Zheng Y."/>
            <person name="Lin W."/>
            <person name="Duan Y."/>
            <person name="Cao H."/>
            <person name="Xiong S."/>
            <person name="Wang X."/>
            <person name="Wei L."/>
            <person name="Li C."/>
            <person name="Ma Q."/>
            <person name="Ju M."/>
            <person name="Zhao R."/>
            <person name="Li G."/>
            <person name="Mu C."/>
            <person name="Tian Q."/>
            <person name="Mei H."/>
            <person name="Zhang T."/>
            <person name="Gao T."/>
            <person name="Zhang H."/>
        </authorList>
    </citation>
    <scope>NUCLEOTIDE SEQUENCE</scope>
    <source>
        <strain evidence="2">KEN1</strain>
    </source>
</reference>
<comment type="caution">
    <text evidence="2">The sequence shown here is derived from an EMBL/GenBank/DDBJ whole genome shotgun (WGS) entry which is preliminary data.</text>
</comment>
<dbReference type="InterPro" id="IPR053134">
    <property type="entry name" value="RNA-dir_DNA_polymerase"/>
</dbReference>
<dbReference type="InterPro" id="IPR043128">
    <property type="entry name" value="Rev_trsase/Diguanyl_cyclase"/>
</dbReference>
<dbReference type="EMBL" id="JACGWN010000007">
    <property type="protein sequence ID" value="KAL0445181.1"/>
    <property type="molecule type" value="Genomic_DNA"/>
</dbReference>
<dbReference type="Gene3D" id="3.30.70.270">
    <property type="match status" value="1"/>
</dbReference>
<dbReference type="AlphaFoldDB" id="A0AAW2WYZ2"/>
<dbReference type="SUPFAM" id="SSF56672">
    <property type="entry name" value="DNA/RNA polymerases"/>
    <property type="match status" value="1"/>
</dbReference>
<feature type="domain" description="Reverse transcriptase" evidence="1">
    <location>
        <begin position="39"/>
        <end position="182"/>
    </location>
</feature>
<reference evidence="2" key="1">
    <citation type="submission" date="2020-06" db="EMBL/GenBank/DDBJ databases">
        <authorList>
            <person name="Li T."/>
            <person name="Hu X."/>
            <person name="Zhang T."/>
            <person name="Song X."/>
            <person name="Zhang H."/>
            <person name="Dai N."/>
            <person name="Sheng W."/>
            <person name="Hou X."/>
            <person name="Wei L."/>
        </authorList>
    </citation>
    <scope>NUCLEOTIDE SEQUENCE</scope>
    <source>
        <strain evidence="2">KEN1</strain>
        <tissue evidence="2">Leaf</tissue>
    </source>
</reference>
<protein>
    <recommendedName>
        <fullName evidence="1">Reverse transcriptase domain-containing protein</fullName>
    </recommendedName>
</protein>
<dbReference type="InterPro" id="IPR000477">
    <property type="entry name" value="RT_dom"/>
</dbReference>
<gene>
    <name evidence="2" type="ORF">Slati_2240800</name>
</gene>
<dbReference type="CDD" id="cd01647">
    <property type="entry name" value="RT_LTR"/>
    <property type="match status" value="1"/>
</dbReference>
<dbReference type="Pfam" id="PF00078">
    <property type="entry name" value="RVT_1"/>
    <property type="match status" value="1"/>
</dbReference>
<accession>A0AAW2WYZ2</accession>
<dbReference type="Gene3D" id="3.10.10.10">
    <property type="entry name" value="HIV Type 1 Reverse Transcriptase, subunit A, domain 1"/>
    <property type="match status" value="1"/>
</dbReference>
<name>A0AAW2WYZ2_9LAMI</name>
<proteinExistence type="predicted"/>
<dbReference type="PANTHER" id="PTHR24559:SF444">
    <property type="entry name" value="REVERSE TRANSCRIPTASE DOMAIN-CONTAINING PROTEIN"/>
    <property type="match status" value="1"/>
</dbReference>
<evidence type="ECO:0000313" key="2">
    <source>
        <dbReference type="EMBL" id="KAL0445181.1"/>
    </source>
</evidence>
<dbReference type="PANTHER" id="PTHR24559">
    <property type="entry name" value="TRANSPOSON TY3-I GAG-POL POLYPROTEIN"/>
    <property type="match status" value="1"/>
</dbReference>
<dbReference type="InterPro" id="IPR043502">
    <property type="entry name" value="DNA/RNA_pol_sf"/>
</dbReference>